<name>A0A9W6GCF0_9ACTN</name>
<proteinExistence type="predicted"/>
<dbReference type="Proteomes" id="UP001144313">
    <property type="component" value="Unassembled WGS sequence"/>
</dbReference>
<comment type="caution">
    <text evidence="2">The sequence shown here is derived from an EMBL/GenBank/DDBJ whole genome shotgun (WGS) entry which is preliminary data.</text>
</comment>
<evidence type="ECO:0000313" key="2">
    <source>
        <dbReference type="EMBL" id="GLI44320.1"/>
    </source>
</evidence>
<reference evidence="2" key="1">
    <citation type="submission" date="2022-12" db="EMBL/GenBank/DDBJ databases">
        <title>Reference genome sequencing for broad-spectrum identification of bacterial and archaeal isolates by mass spectrometry.</title>
        <authorList>
            <person name="Sekiguchi Y."/>
            <person name="Tourlousse D.M."/>
        </authorList>
    </citation>
    <scope>NUCLEOTIDE SEQUENCE</scope>
    <source>
        <strain evidence="2">LLR39Z86</strain>
    </source>
</reference>
<dbReference type="AlphaFoldDB" id="A0A9W6GCF0"/>
<protein>
    <submittedName>
        <fullName evidence="2">Uncharacterized protein</fullName>
    </submittedName>
</protein>
<organism evidence="2 3">
    <name type="scientific">Glycomyces algeriensis</name>
    <dbReference type="NCBI Taxonomy" id="256037"/>
    <lineage>
        <taxon>Bacteria</taxon>
        <taxon>Bacillati</taxon>
        <taxon>Actinomycetota</taxon>
        <taxon>Actinomycetes</taxon>
        <taxon>Glycomycetales</taxon>
        <taxon>Glycomycetaceae</taxon>
        <taxon>Glycomyces</taxon>
    </lineage>
</organism>
<keyword evidence="3" id="KW-1185">Reference proteome</keyword>
<feature type="compositionally biased region" description="Basic residues" evidence="1">
    <location>
        <begin position="47"/>
        <end position="57"/>
    </location>
</feature>
<evidence type="ECO:0000313" key="3">
    <source>
        <dbReference type="Proteomes" id="UP001144313"/>
    </source>
</evidence>
<feature type="region of interest" description="Disordered" evidence="1">
    <location>
        <begin position="1"/>
        <end position="72"/>
    </location>
</feature>
<dbReference type="EMBL" id="BSDT01000001">
    <property type="protein sequence ID" value="GLI44320.1"/>
    <property type="molecule type" value="Genomic_DNA"/>
</dbReference>
<accession>A0A9W6GCF0</accession>
<gene>
    <name evidence="2" type="ORF">GALLR39Z86_41700</name>
</gene>
<sequence>MRIAPDSSTAHRYDMSAPQGIIETGAAAKPNKRRDRDRDRPGGAAGRRARPRLTKRNATREVRAAPAVTCGA</sequence>
<evidence type="ECO:0000256" key="1">
    <source>
        <dbReference type="SAM" id="MobiDB-lite"/>
    </source>
</evidence>